<dbReference type="GO" id="GO:0006508">
    <property type="term" value="P:proteolysis"/>
    <property type="evidence" value="ECO:0007669"/>
    <property type="project" value="UniProtKB-KW"/>
</dbReference>
<keyword evidence="3 12" id="KW-0732">Signal</keyword>
<dbReference type="FunFam" id="2.40.10.10:FF:000084">
    <property type="entry name" value="Serine protease easter"/>
    <property type="match status" value="1"/>
</dbReference>
<keyword evidence="12" id="KW-0964">Secreted</keyword>
<dbReference type="InterPro" id="IPR051487">
    <property type="entry name" value="Ser/Thr_Proteases_Immune/Dev"/>
</dbReference>
<organism evidence="15 16">
    <name type="scientific">Drosophila navojoa</name>
    <name type="common">Fruit fly</name>
    <dbReference type="NCBI Taxonomy" id="7232"/>
    <lineage>
        <taxon>Eukaryota</taxon>
        <taxon>Metazoa</taxon>
        <taxon>Ecdysozoa</taxon>
        <taxon>Arthropoda</taxon>
        <taxon>Hexapoda</taxon>
        <taxon>Insecta</taxon>
        <taxon>Pterygota</taxon>
        <taxon>Neoptera</taxon>
        <taxon>Endopterygota</taxon>
        <taxon>Diptera</taxon>
        <taxon>Brachycera</taxon>
        <taxon>Muscomorpha</taxon>
        <taxon>Ephydroidea</taxon>
        <taxon>Drosophilidae</taxon>
        <taxon>Drosophila</taxon>
    </lineage>
</organism>
<dbReference type="OMA" id="CIHIRDC"/>
<name>A0A484BML1_DRONA</name>
<dbReference type="PROSITE" id="PS00134">
    <property type="entry name" value="TRYPSIN_HIS"/>
    <property type="match status" value="1"/>
</dbReference>
<keyword evidence="6" id="KW-0106">Calcium</keyword>
<dbReference type="Gene3D" id="2.40.10.10">
    <property type="entry name" value="Trypsin-like serine proteases"/>
    <property type="match status" value="2"/>
</dbReference>
<gene>
    <name evidence="15" type="ORF">AWZ03_004369</name>
</gene>
<evidence type="ECO:0000256" key="10">
    <source>
        <dbReference type="ARBA" id="ARBA00024195"/>
    </source>
</evidence>
<dbReference type="GO" id="GO:0004252">
    <property type="term" value="F:serine-type endopeptidase activity"/>
    <property type="evidence" value="ECO:0007669"/>
    <property type="project" value="UniProtKB-UniRule"/>
</dbReference>
<dbReference type="OrthoDB" id="9028152at2759"/>
<evidence type="ECO:0000256" key="3">
    <source>
        <dbReference type="ARBA" id="ARBA00022729"/>
    </source>
</evidence>
<keyword evidence="16" id="KW-1185">Reference proteome</keyword>
<dbReference type="PROSITE" id="PS50240">
    <property type="entry name" value="TRYPSIN_DOM"/>
    <property type="match status" value="1"/>
</dbReference>
<dbReference type="InterPro" id="IPR018114">
    <property type="entry name" value="TRYPSIN_HIS"/>
</dbReference>
<evidence type="ECO:0000256" key="9">
    <source>
        <dbReference type="ARBA" id="ARBA00023180"/>
    </source>
</evidence>
<keyword evidence="8" id="KW-1015">Disulfide bond</keyword>
<dbReference type="SMART" id="SM00020">
    <property type="entry name" value="Tryp_SPc"/>
    <property type="match status" value="1"/>
</dbReference>
<dbReference type="CDD" id="cd00190">
    <property type="entry name" value="Tryp_SPc"/>
    <property type="match status" value="1"/>
</dbReference>
<evidence type="ECO:0000256" key="5">
    <source>
        <dbReference type="ARBA" id="ARBA00022825"/>
    </source>
</evidence>
<dbReference type="InterPro" id="IPR001254">
    <property type="entry name" value="Trypsin_dom"/>
</dbReference>
<dbReference type="Gene3D" id="3.30.1640.30">
    <property type="match status" value="1"/>
</dbReference>
<dbReference type="InterPro" id="IPR038565">
    <property type="entry name" value="CLIP_sf"/>
</dbReference>
<dbReference type="Pfam" id="PF00089">
    <property type="entry name" value="Trypsin"/>
    <property type="match status" value="1"/>
</dbReference>
<dbReference type="SUPFAM" id="SSF50494">
    <property type="entry name" value="Trypsin-like serine proteases"/>
    <property type="match status" value="1"/>
</dbReference>
<dbReference type="InterPro" id="IPR009003">
    <property type="entry name" value="Peptidase_S1_PA"/>
</dbReference>
<dbReference type="STRING" id="7232.A0A484BML1"/>
<dbReference type="PROSITE" id="PS51888">
    <property type="entry name" value="CLIP"/>
    <property type="match status" value="1"/>
</dbReference>
<keyword evidence="5 11" id="KW-0720">Serine protease</keyword>
<comment type="caution">
    <text evidence="15">The sequence shown here is derived from an EMBL/GenBank/DDBJ whole genome shotgun (WGS) entry which is preliminary data.</text>
</comment>
<keyword evidence="7" id="KW-0865">Zymogen</keyword>
<dbReference type="FunFam" id="2.40.10.10:FF:000028">
    <property type="entry name" value="Serine protease easter"/>
    <property type="match status" value="1"/>
</dbReference>
<evidence type="ECO:0000313" key="16">
    <source>
        <dbReference type="Proteomes" id="UP000295192"/>
    </source>
</evidence>
<keyword evidence="2" id="KW-0479">Metal-binding</keyword>
<dbReference type="PANTHER" id="PTHR24256">
    <property type="entry name" value="TRYPTASE-RELATED"/>
    <property type="match status" value="1"/>
</dbReference>
<dbReference type="SMART" id="SM00680">
    <property type="entry name" value="CLIP"/>
    <property type="match status" value="1"/>
</dbReference>
<evidence type="ECO:0000256" key="4">
    <source>
        <dbReference type="ARBA" id="ARBA00022801"/>
    </source>
</evidence>
<proteinExistence type="inferred from homology"/>
<evidence type="ECO:0000256" key="1">
    <source>
        <dbReference type="ARBA" id="ARBA00022670"/>
    </source>
</evidence>
<dbReference type="EC" id="3.4.21.-" evidence="11"/>
<dbReference type="Pfam" id="PF12032">
    <property type="entry name" value="CLIP"/>
    <property type="match status" value="1"/>
</dbReference>
<dbReference type="PRINTS" id="PR00722">
    <property type="entry name" value="CHYMOTRYPSIN"/>
</dbReference>
<dbReference type="InterPro" id="IPR043504">
    <property type="entry name" value="Peptidase_S1_PA_chymotrypsin"/>
</dbReference>
<feature type="domain" description="Peptidase S1" evidence="13">
    <location>
        <begin position="146"/>
        <end position="411"/>
    </location>
</feature>
<dbReference type="InterPro" id="IPR033116">
    <property type="entry name" value="TRYPSIN_SER"/>
</dbReference>
<evidence type="ECO:0000259" key="13">
    <source>
        <dbReference type="PROSITE" id="PS50240"/>
    </source>
</evidence>
<evidence type="ECO:0000259" key="14">
    <source>
        <dbReference type="PROSITE" id="PS51888"/>
    </source>
</evidence>
<protein>
    <recommendedName>
        <fullName evidence="12">CLIP domain-containing serine protease</fullName>
        <ecNumber evidence="11">3.4.21.-</ecNumber>
    </recommendedName>
</protein>
<evidence type="ECO:0000313" key="15">
    <source>
        <dbReference type="EMBL" id="TDG49280.1"/>
    </source>
</evidence>
<keyword evidence="4 11" id="KW-0378">Hydrolase</keyword>
<keyword evidence="1 11" id="KW-0645">Protease</keyword>
<evidence type="ECO:0000256" key="2">
    <source>
        <dbReference type="ARBA" id="ARBA00022723"/>
    </source>
</evidence>
<evidence type="ECO:0000256" key="6">
    <source>
        <dbReference type="ARBA" id="ARBA00022837"/>
    </source>
</evidence>
<dbReference type="AlphaFoldDB" id="A0A484BML1"/>
<dbReference type="Proteomes" id="UP000295192">
    <property type="component" value="Unassembled WGS sequence"/>
</dbReference>
<sequence>MAALRLQLILIGALCGIGTTAATTAQFSYGSCDVKGSKERGLCIHIRDCPFLFEILNISQTTPEQRQLLSDSQCGLDNTRQSGLVQRILVCCPDSKRRIQSTGTSSRNGAGTENVTPVINPLGDEFEPGNVLPSIGTCGIMFANRIIGGIKTELFEFPWMALLQYKKADNELGFNCGGALINSRYVLTAGHCVASNQLQMYGWELHSVRLGEWNISTAPDCIIELANKKRTCAPMHMDIEVEKYIVHELYIPNSIDQMHDIALLRLKQFVSFTEYVKPICLPVGDDVRNNNFEDYAMDVAGWGVTEDGKPSKVKLKITVDVWKLKNCQNKYRSYQMHLNSSQLCAGGKVNIDTCQGDSGGPLMVATNVGMKEVFFVAGVTSYGPKPCGLHGWPGVYTRVGQYVDWVLEKLEP</sequence>
<evidence type="ECO:0000256" key="12">
    <source>
        <dbReference type="RuleBase" id="RU366078"/>
    </source>
</evidence>
<evidence type="ECO:0000256" key="11">
    <source>
        <dbReference type="RuleBase" id="RU363034"/>
    </source>
</evidence>
<dbReference type="InterPro" id="IPR022700">
    <property type="entry name" value="CLIP"/>
</dbReference>
<dbReference type="PROSITE" id="PS00135">
    <property type="entry name" value="TRYPSIN_SER"/>
    <property type="match status" value="1"/>
</dbReference>
<reference evidence="15 16" key="1">
    <citation type="journal article" date="2019" name="J. Hered.">
        <title>An Improved Genome Assembly for Drosophila navojoa, the Basal Species in the mojavensis Cluster.</title>
        <authorList>
            <person name="Vanderlinde T."/>
            <person name="Dupim E.G."/>
            <person name="Nazario-Yepiz N.O."/>
            <person name="Carvalho A.B."/>
        </authorList>
    </citation>
    <scope>NUCLEOTIDE SEQUENCE [LARGE SCALE GENOMIC DNA]</scope>
    <source>
        <strain evidence="15">Navoj_Jal97</strain>
        <tissue evidence="15">Whole organism</tissue>
    </source>
</reference>
<feature type="domain" description="Clip" evidence="14">
    <location>
        <begin position="31"/>
        <end position="92"/>
    </location>
</feature>
<evidence type="ECO:0000256" key="7">
    <source>
        <dbReference type="ARBA" id="ARBA00023145"/>
    </source>
</evidence>
<accession>A0A484BML1</accession>
<comment type="subcellular location">
    <subcellularLocation>
        <location evidence="12">Secreted</location>
    </subcellularLocation>
</comment>
<dbReference type="KEGG" id="dnv:108653365"/>
<dbReference type="GO" id="GO:0005576">
    <property type="term" value="C:extracellular region"/>
    <property type="evidence" value="ECO:0007669"/>
    <property type="project" value="UniProtKB-SubCell"/>
</dbReference>
<feature type="chain" id="PRO_5023976594" description="CLIP domain-containing serine protease" evidence="12">
    <location>
        <begin position="23"/>
        <end position="412"/>
    </location>
</feature>
<dbReference type="EMBL" id="LSRL02000025">
    <property type="protein sequence ID" value="TDG49280.1"/>
    <property type="molecule type" value="Genomic_DNA"/>
</dbReference>
<keyword evidence="9" id="KW-0325">Glycoprotein</keyword>
<evidence type="ECO:0000256" key="8">
    <source>
        <dbReference type="ARBA" id="ARBA00023157"/>
    </source>
</evidence>
<dbReference type="GO" id="GO:0046872">
    <property type="term" value="F:metal ion binding"/>
    <property type="evidence" value="ECO:0007669"/>
    <property type="project" value="UniProtKB-KW"/>
</dbReference>
<feature type="signal peptide" evidence="12">
    <location>
        <begin position="1"/>
        <end position="22"/>
    </location>
</feature>
<comment type="domain">
    <text evidence="12">The clip domain consists of 35-55 residues which are 'knitted' together usually by 3 conserved disulfide bonds forming a clip-like compact structure.</text>
</comment>
<comment type="similarity">
    <text evidence="10 12">Belongs to the peptidase S1 family. CLIP subfamily.</text>
</comment>
<dbReference type="InterPro" id="IPR001314">
    <property type="entry name" value="Peptidase_S1A"/>
</dbReference>